<sequence>MKRLSMCLGLCSVFMLQGCFDSADNTTKDNSSGTRSSVQMQKGKAEPEKGS</sequence>
<evidence type="ECO:0008006" key="4">
    <source>
        <dbReference type="Google" id="ProtNLM"/>
    </source>
</evidence>
<evidence type="ECO:0000313" key="3">
    <source>
        <dbReference type="Proteomes" id="UP000182272"/>
    </source>
</evidence>
<reference evidence="2 3" key="1">
    <citation type="submission" date="2016-10" db="EMBL/GenBank/DDBJ databases">
        <authorList>
            <person name="de Groot N.N."/>
        </authorList>
    </citation>
    <scope>NUCLEOTIDE SEQUENCE [LARGE SCALE GENOMIC DNA]</scope>
    <source>
        <strain evidence="2 3">LMG 2158</strain>
    </source>
</reference>
<dbReference type="EMBL" id="LT629972">
    <property type="protein sequence ID" value="SEI16869.1"/>
    <property type="molecule type" value="Genomic_DNA"/>
</dbReference>
<dbReference type="Proteomes" id="UP000182272">
    <property type="component" value="Chromosome I"/>
</dbReference>
<evidence type="ECO:0000256" key="1">
    <source>
        <dbReference type="SAM" id="MobiDB-lite"/>
    </source>
</evidence>
<proteinExistence type="predicted"/>
<feature type="region of interest" description="Disordered" evidence="1">
    <location>
        <begin position="24"/>
        <end position="51"/>
    </location>
</feature>
<accession>A0A1H6NYA6</accession>
<gene>
    <name evidence="2" type="ORF">SAMN05216581_3249</name>
</gene>
<protein>
    <recommendedName>
        <fullName evidence="4">Lipoprotein</fullName>
    </recommendedName>
</protein>
<name>A0A1H6NYA6_9PSED</name>
<feature type="compositionally biased region" description="Polar residues" evidence="1">
    <location>
        <begin position="24"/>
        <end position="40"/>
    </location>
</feature>
<dbReference type="AlphaFoldDB" id="A0A1H6NYA6"/>
<organism evidence="2 3">
    <name type="scientific">Pseudomonas asplenii</name>
    <dbReference type="NCBI Taxonomy" id="53407"/>
    <lineage>
        <taxon>Bacteria</taxon>
        <taxon>Pseudomonadati</taxon>
        <taxon>Pseudomonadota</taxon>
        <taxon>Gammaproteobacteria</taxon>
        <taxon>Pseudomonadales</taxon>
        <taxon>Pseudomonadaceae</taxon>
        <taxon>Pseudomonas</taxon>
    </lineage>
</organism>
<dbReference type="PROSITE" id="PS51257">
    <property type="entry name" value="PROKAR_LIPOPROTEIN"/>
    <property type="match status" value="1"/>
</dbReference>
<evidence type="ECO:0000313" key="2">
    <source>
        <dbReference type="EMBL" id="SEI16869.1"/>
    </source>
</evidence>